<dbReference type="InterPro" id="IPR011067">
    <property type="entry name" value="Plasmid_toxin/cell-grow_inhib"/>
</dbReference>
<evidence type="ECO:0000256" key="5">
    <source>
        <dbReference type="ARBA" id="ARBA00023163"/>
    </source>
</evidence>
<protein>
    <recommendedName>
        <fullName evidence="2">Toxin CcdB</fullName>
    </recommendedName>
    <alternativeName>
        <fullName evidence="7">Cytotoxic protein CcdB</fullName>
    </alternativeName>
    <alternativeName>
        <fullName evidence="6">Protein LetD</fullName>
    </alternativeName>
</protein>
<dbReference type="InterPro" id="IPR002712">
    <property type="entry name" value="CcdB"/>
</dbReference>
<name>A0A5B8LHW1_9SPHN</name>
<evidence type="ECO:0000313" key="8">
    <source>
        <dbReference type="EMBL" id="QDZ07415.1"/>
    </source>
</evidence>
<organism evidence="8 9">
    <name type="scientific">Sphingomonas panacisoli</name>
    <dbReference type="NCBI Taxonomy" id="1813879"/>
    <lineage>
        <taxon>Bacteria</taxon>
        <taxon>Pseudomonadati</taxon>
        <taxon>Pseudomonadota</taxon>
        <taxon>Alphaproteobacteria</taxon>
        <taxon>Sphingomonadales</taxon>
        <taxon>Sphingomonadaceae</taxon>
        <taxon>Sphingomonas</taxon>
    </lineage>
</organism>
<dbReference type="AlphaFoldDB" id="A0A5B8LHW1"/>
<dbReference type="Pfam" id="PF01845">
    <property type="entry name" value="CcdB"/>
    <property type="match status" value="1"/>
</dbReference>
<dbReference type="GO" id="GO:0008657">
    <property type="term" value="F:DNA topoisomerase type II (double strand cut, ATP-hydrolyzing) inhibitor activity"/>
    <property type="evidence" value="ECO:0007669"/>
    <property type="project" value="InterPro"/>
</dbReference>
<keyword evidence="5" id="KW-0804">Transcription</keyword>
<evidence type="ECO:0000256" key="6">
    <source>
        <dbReference type="ARBA" id="ARBA00029628"/>
    </source>
</evidence>
<gene>
    <name evidence="8" type="ORF">FPZ24_07925</name>
</gene>
<evidence type="ECO:0000256" key="3">
    <source>
        <dbReference type="ARBA" id="ARBA00022491"/>
    </source>
</evidence>
<evidence type="ECO:0000256" key="1">
    <source>
        <dbReference type="ARBA" id="ARBA00005230"/>
    </source>
</evidence>
<comment type="similarity">
    <text evidence="1">Belongs to the CcdB toxin family.</text>
</comment>
<keyword evidence="4" id="KW-0805">Transcription regulation</keyword>
<reference evidence="8 9" key="1">
    <citation type="submission" date="2019-07" db="EMBL/GenBank/DDBJ databases">
        <title>Full genome sequence of Sphingomonas sp. 4R-6-7(HKS19).</title>
        <authorList>
            <person name="Im W.-T."/>
        </authorList>
    </citation>
    <scope>NUCLEOTIDE SEQUENCE [LARGE SCALE GENOMIC DNA]</scope>
    <source>
        <strain evidence="8 9">HKS19</strain>
    </source>
</reference>
<sequence length="99" mass="11101">MARLDVFRLKDSDELLLDCQSDVLSDLDTRFVVPLLPVADLPRAISRLNPVFDIDGEHRVMATQGAATIPRRMIGERIRSLVEQHDVVIAALDMLITGY</sequence>
<evidence type="ECO:0000256" key="2">
    <source>
        <dbReference type="ARBA" id="ARBA00015075"/>
    </source>
</evidence>
<dbReference type="KEGG" id="spai:FPZ24_07925"/>
<dbReference type="SUPFAM" id="SSF50118">
    <property type="entry name" value="Cell growth inhibitor/plasmid maintenance toxic component"/>
    <property type="match status" value="1"/>
</dbReference>
<dbReference type="Proteomes" id="UP000315673">
    <property type="component" value="Chromosome"/>
</dbReference>
<keyword evidence="9" id="KW-1185">Reference proteome</keyword>
<evidence type="ECO:0000313" key="9">
    <source>
        <dbReference type="Proteomes" id="UP000315673"/>
    </source>
</evidence>
<evidence type="ECO:0000256" key="7">
    <source>
        <dbReference type="ARBA" id="ARBA00033135"/>
    </source>
</evidence>
<proteinExistence type="inferred from homology"/>
<dbReference type="OrthoDB" id="9813510at2"/>
<accession>A0A5B8LHW1</accession>
<keyword evidence="3" id="KW-0678">Repressor</keyword>
<dbReference type="Gene3D" id="2.30.30.110">
    <property type="match status" value="1"/>
</dbReference>
<dbReference type="GO" id="GO:0006276">
    <property type="term" value="P:plasmid maintenance"/>
    <property type="evidence" value="ECO:0007669"/>
    <property type="project" value="InterPro"/>
</dbReference>
<dbReference type="EMBL" id="CP042306">
    <property type="protein sequence ID" value="QDZ07415.1"/>
    <property type="molecule type" value="Genomic_DNA"/>
</dbReference>
<evidence type="ECO:0000256" key="4">
    <source>
        <dbReference type="ARBA" id="ARBA00023015"/>
    </source>
</evidence>